<organism evidence="10 11">
    <name type="scientific">Fusarium culmorum</name>
    <dbReference type="NCBI Taxonomy" id="5516"/>
    <lineage>
        <taxon>Eukaryota</taxon>
        <taxon>Fungi</taxon>
        <taxon>Dikarya</taxon>
        <taxon>Ascomycota</taxon>
        <taxon>Pezizomycotina</taxon>
        <taxon>Sordariomycetes</taxon>
        <taxon>Hypocreomycetidae</taxon>
        <taxon>Hypocreales</taxon>
        <taxon>Nectriaceae</taxon>
        <taxon>Fusarium</taxon>
    </lineage>
</organism>
<sequence>MSDSEKGAAVNHREERNMAPKQGTEVDTVHQDEAMKVLEAYGGDEAWTDAEEKKLRRKIDWSLMPVLCATYGLQYYDKAMLSQAALFGLREDLGLLTGDRYAMSAAIFYLGFIIGAYPAMMLAQRYPIERVASAIVTIWGVCLMLTVVCKDYKTLYTQRFFLGLLESGISPMFMMIVGSFYKKNEQAMRMGIWYSCTGYVSIISPIINYGFGQINGGVSSWRYMYYFSGALTIVWGIILVFVLPPDPVRAKGFNERERYILVARLKTNNSGVRNTHLKVAQIRELLLDPKFWIVFSIAFLSMIANARFRPSFLSSSMLLFPYLAYRYRNNRSYLVFIAQMGTVLAALLLWLLPLSATGALLFAVYILPSVGGGYAVLMGLQIANTAGYTKRSVASSGLYIGYCLGNFVGPLCFKKGDAPRFEPGFIAVVVTSIIAGLLALVYRCLCMWSNSKRDRSGTTEGFDHAYEDDLTDKKNMQFRYIL</sequence>
<comment type="subcellular location">
    <subcellularLocation>
        <location evidence="1">Membrane</location>
        <topology evidence="1">Multi-pass membrane protein</topology>
    </subcellularLocation>
</comment>
<evidence type="ECO:0000256" key="4">
    <source>
        <dbReference type="ARBA" id="ARBA00022989"/>
    </source>
</evidence>
<evidence type="ECO:0000256" key="5">
    <source>
        <dbReference type="ARBA" id="ARBA00023136"/>
    </source>
</evidence>
<evidence type="ECO:0000256" key="3">
    <source>
        <dbReference type="ARBA" id="ARBA00022692"/>
    </source>
</evidence>
<keyword evidence="6" id="KW-0325">Glycoprotein</keyword>
<keyword evidence="4 8" id="KW-1133">Transmembrane helix</keyword>
<dbReference type="InterPro" id="IPR036259">
    <property type="entry name" value="MFS_trans_sf"/>
</dbReference>
<keyword evidence="5 8" id="KW-0472">Membrane</keyword>
<feature type="transmembrane region" description="Helical" evidence="8">
    <location>
        <begin position="192"/>
        <end position="211"/>
    </location>
</feature>
<dbReference type="Gene3D" id="1.20.1250.20">
    <property type="entry name" value="MFS general substrate transporter like domains"/>
    <property type="match status" value="1"/>
</dbReference>
<reference evidence="10 11" key="1">
    <citation type="submission" date="2018-02" db="EMBL/GenBank/DDBJ databases">
        <title>Fusarium culmorum secondary metabolites in fungal-bacterial-plant interactions.</title>
        <authorList>
            <person name="Schmidt R."/>
        </authorList>
    </citation>
    <scope>NUCLEOTIDE SEQUENCE [LARGE SCALE GENOMIC DNA]</scope>
    <source>
        <strain evidence="10 11">PV</strain>
    </source>
</reference>
<feature type="transmembrane region" description="Helical" evidence="8">
    <location>
        <begin position="131"/>
        <end position="148"/>
    </location>
</feature>
<gene>
    <name evidence="10" type="ORF">FCULG_00012889</name>
</gene>
<evidence type="ECO:0000256" key="2">
    <source>
        <dbReference type="ARBA" id="ARBA00022448"/>
    </source>
</evidence>
<feature type="transmembrane region" description="Helical" evidence="8">
    <location>
        <begin position="101"/>
        <end position="119"/>
    </location>
</feature>
<dbReference type="InterPro" id="IPR020846">
    <property type="entry name" value="MFS_dom"/>
</dbReference>
<dbReference type="SUPFAM" id="SSF103473">
    <property type="entry name" value="MFS general substrate transporter"/>
    <property type="match status" value="1"/>
</dbReference>
<protein>
    <submittedName>
        <fullName evidence="10">Putative transporter</fullName>
    </submittedName>
</protein>
<dbReference type="GO" id="GO:0022857">
    <property type="term" value="F:transmembrane transporter activity"/>
    <property type="evidence" value="ECO:0007669"/>
    <property type="project" value="InterPro"/>
</dbReference>
<feature type="domain" description="Major facilitator superfamily (MFS) profile" evidence="9">
    <location>
        <begin position="63"/>
        <end position="482"/>
    </location>
</feature>
<evidence type="ECO:0000256" key="6">
    <source>
        <dbReference type="ARBA" id="ARBA00023180"/>
    </source>
</evidence>
<dbReference type="Proteomes" id="UP000241587">
    <property type="component" value="Unassembled WGS sequence"/>
</dbReference>
<feature type="transmembrane region" description="Helical" evidence="8">
    <location>
        <begin position="358"/>
        <end position="380"/>
    </location>
</feature>
<feature type="transmembrane region" description="Helical" evidence="8">
    <location>
        <begin position="392"/>
        <end position="413"/>
    </location>
</feature>
<feature type="transmembrane region" description="Helical" evidence="8">
    <location>
        <begin position="160"/>
        <end position="180"/>
    </location>
</feature>
<feature type="region of interest" description="Disordered" evidence="7">
    <location>
        <begin position="1"/>
        <end position="26"/>
    </location>
</feature>
<keyword evidence="2" id="KW-0813">Transport</keyword>
<dbReference type="InterPro" id="IPR011701">
    <property type="entry name" value="MFS"/>
</dbReference>
<feature type="compositionally biased region" description="Basic and acidic residues" evidence="7">
    <location>
        <begin position="1"/>
        <end position="18"/>
    </location>
</feature>
<evidence type="ECO:0000313" key="10">
    <source>
        <dbReference type="EMBL" id="PTD02473.1"/>
    </source>
</evidence>
<feature type="transmembrane region" description="Helical" evidence="8">
    <location>
        <begin position="223"/>
        <end position="243"/>
    </location>
</feature>
<accession>A0A2T4GFZ0</accession>
<evidence type="ECO:0000256" key="7">
    <source>
        <dbReference type="SAM" id="MobiDB-lite"/>
    </source>
</evidence>
<dbReference type="OMA" id="MIVGGWY"/>
<dbReference type="EMBL" id="PVEM01000021">
    <property type="protein sequence ID" value="PTD02473.1"/>
    <property type="molecule type" value="Genomic_DNA"/>
</dbReference>
<evidence type="ECO:0000259" key="9">
    <source>
        <dbReference type="PROSITE" id="PS50850"/>
    </source>
</evidence>
<feature type="transmembrane region" description="Helical" evidence="8">
    <location>
        <begin position="291"/>
        <end position="308"/>
    </location>
</feature>
<evidence type="ECO:0000256" key="8">
    <source>
        <dbReference type="SAM" id="Phobius"/>
    </source>
</evidence>
<dbReference type="PANTHER" id="PTHR43791:SF35">
    <property type="entry name" value="MAJOR FACILITATOR SUPERFAMILY (MFS) PROFILE DOMAIN-CONTAINING PROTEIN"/>
    <property type="match status" value="1"/>
</dbReference>
<dbReference type="GO" id="GO:0016020">
    <property type="term" value="C:membrane"/>
    <property type="evidence" value="ECO:0007669"/>
    <property type="project" value="UniProtKB-SubCell"/>
</dbReference>
<proteinExistence type="predicted"/>
<dbReference type="Pfam" id="PF07690">
    <property type="entry name" value="MFS_1"/>
    <property type="match status" value="1"/>
</dbReference>
<feature type="transmembrane region" description="Helical" evidence="8">
    <location>
        <begin position="425"/>
        <end position="445"/>
    </location>
</feature>
<keyword evidence="11" id="KW-1185">Reference proteome</keyword>
<comment type="caution">
    <text evidence="10">The sequence shown here is derived from an EMBL/GenBank/DDBJ whole genome shotgun (WGS) entry which is preliminary data.</text>
</comment>
<dbReference type="PROSITE" id="PS50850">
    <property type="entry name" value="MFS"/>
    <property type="match status" value="1"/>
</dbReference>
<dbReference type="AlphaFoldDB" id="A0A2T4GFZ0"/>
<keyword evidence="3 8" id="KW-0812">Transmembrane</keyword>
<evidence type="ECO:0000313" key="11">
    <source>
        <dbReference type="Proteomes" id="UP000241587"/>
    </source>
</evidence>
<name>A0A2T4GFZ0_FUSCU</name>
<evidence type="ECO:0000256" key="1">
    <source>
        <dbReference type="ARBA" id="ARBA00004141"/>
    </source>
</evidence>
<dbReference type="PANTHER" id="PTHR43791">
    <property type="entry name" value="PERMEASE-RELATED"/>
    <property type="match status" value="1"/>
</dbReference>
<feature type="transmembrane region" description="Helical" evidence="8">
    <location>
        <begin position="333"/>
        <end position="352"/>
    </location>
</feature>
<dbReference type="OrthoDB" id="6730379at2759"/>